<dbReference type="CDD" id="cd02440">
    <property type="entry name" value="AdoMet_MTases"/>
    <property type="match status" value="1"/>
</dbReference>
<comment type="caution">
    <text evidence="2">The sequence shown here is derived from an EMBL/GenBank/DDBJ whole genome shotgun (WGS) entry which is preliminary data.</text>
</comment>
<dbReference type="InterPro" id="IPR050508">
    <property type="entry name" value="Methyltransf_Superfamily"/>
</dbReference>
<dbReference type="GO" id="GO:0008168">
    <property type="term" value="F:methyltransferase activity"/>
    <property type="evidence" value="ECO:0007669"/>
    <property type="project" value="UniProtKB-KW"/>
</dbReference>
<name>A0ABV3FFM3_9NOCA</name>
<keyword evidence="3" id="KW-1185">Reference proteome</keyword>
<protein>
    <submittedName>
        <fullName evidence="2">Methyltransferase domain-containing protein</fullName>
    </submittedName>
</protein>
<proteinExistence type="predicted"/>
<gene>
    <name evidence="2" type="ORF">AB0H72_27275</name>
</gene>
<evidence type="ECO:0000259" key="1">
    <source>
        <dbReference type="Pfam" id="PF13649"/>
    </source>
</evidence>
<evidence type="ECO:0000313" key="2">
    <source>
        <dbReference type="EMBL" id="MEV0366405.1"/>
    </source>
</evidence>
<dbReference type="InterPro" id="IPR041698">
    <property type="entry name" value="Methyltransf_25"/>
</dbReference>
<dbReference type="Proteomes" id="UP001551658">
    <property type="component" value="Unassembled WGS sequence"/>
</dbReference>
<dbReference type="InterPro" id="IPR029063">
    <property type="entry name" value="SAM-dependent_MTases_sf"/>
</dbReference>
<dbReference type="PANTHER" id="PTHR42912">
    <property type="entry name" value="METHYLTRANSFERASE"/>
    <property type="match status" value="1"/>
</dbReference>
<feature type="domain" description="Methyltransferase" evidence="1">
    <location>
        <begin position="37"/>
        <end position="131"/>
    </location>
</feature>
<dbReference type="GO" id="GO:0032259">
    <property type="term" value="P:methylation"/>
    <property type="evidence" value="ECO:0007669"/>
    <property type="project" value="UniProtKB-KW"/>
</dbReference>
<dbReference type="Gene3D" id="3.40.50.150">
    <property type="entry name" value="Vaccinia Virus protein VP39"/>
    <property type="match status" value="1"/>
</dbReference>
<accession>A0ABV3FFM3</accession>
<reference evidence="2 3" key="1">
    <citation type="submission" date="2024-06" db="EMBL/GenBank/DDBJ databases">
        <title>The Natural Products Discovery Center: Release of the First 8490 Sequenced Strains for Exploring Actinobacteria Biosynthetic Diversity.</title>
        <authorList>
            <person name="Kalkreuter E."/>
            <person name="Kautsar S.A."/>
            <person name="Yang D."/>
            <person name="Bader C.D."/>
            <person name="Teijaro C.N."/>
            <person name="Fluegel L."/>
            <person name="Davis C.M."/>
            <person name="Simpson J.R."/>
            <person name="Lauterbach L."/>
            <person name="Steele A.D."/>
            <person name="Gui C."/>
            <person name="Meng S."/>
            <person name="Li G."/>
            <person name="Viehrig K."/>
            <person name="Ye F."/>
            <person name="Su P."/>
            <person name="Kiefer A.F."/>
            <person name="Nichols A."/>
            <person name="Cepeda A.J."/>
            <person name="Yan W."/>
            <person name="Fan B."/>
            <person name="Jiang Y."/>
            <person name="Adhikari A."/>
            <person name="Zheng C.-J."/>
            <person name="Schuster L."/>
            <person name="Cowan T.M."/>
            <person name="Smanski M.J."/>
            <person name="Chevrette M.G."/>
            <person name="De Carvalho L.P.S."/>
            <person name="Shen B."/>
        </authorList>
    </citation>
    <scope>NUCLEOTIDE SEQUENCE [LARGE SCALE GENOMIC DNA]</scope>
    <source>
        <strain evidence="2 3">NPDC050671</strain>
    </source>
</reference>
<sequence length="252" mass="26984">MTSLVDILDLQAAIPGIQRLRRWGHEVSAVGSGDRALDIGAGTGTEVLELADRVGPDGEAVGIDPNPAMVNIANSRAAATGSRARFVRGDTYHLPFPDGFFDAVRCERVYQHLDHPATATAEIRRVLRPGGRTLLIDSDWATAIVHPGDPGTIARLATVLHTLSPNLYAGRLLRGQLTAAGFSIASVGSEAMICDPRTARILFAPVIDRALADGVITEDEWTALLSELKTGITRGDYHFSVTMFAVLGHRMP</sequence>
<dbReference type="EMBL" id="JBFAIH010000019">
    <property type="protein sequence ID" value="MEV0366405.1"/>
    <property type="molecule type" value="Genomic_DNA"/>
</dbReference>
<keyword evidence="2" id="KW-0489">Methyltransferase</keyword>
<keyword evidence="2" id="KW-0808">Transferase</keyword>
<dbReference type="Pfam" id="PF13649">
    <property type="entry name" value="Methyltransf_25"/>
    <property type="match status" value="1"/>
</dbReference>
<dbReference type="RefSeq" id="WP_357984323.1">
    <property type="nucleotide sequence ID" value="NZ_JBFAIH010000019.1"/>
</dbReference>
<dbReference type="SUPFAM" id="SSF53335">
    <property type="entry name" value="S-adenosyl-L-methionine-dependent methyltransferases"/>
    <property type="match status" value="1"/>
</dbReference>
<organism evidence="2 3">
    <name type="scientific">Nocardia fusca</name>
    <dbReference type="NCBI Taxonomy" id="941183"/>
    <lineage>
        <taxon>Bacteria</taxon>
        <taxon>Bacillati</taxon>
        <taxon>Actinomycetota</taxon>
        <taxon>Actinomycetes</taxon>
        <taxon>Mycobacteriales</taxon>
        <taxon>Nocardiaceae</taxon>
        <taxon>Nocardia</taxon>
    </lineage>
</organism>
<evidence type="ECO:0000313" key="3">
    <source>
        <dbReference type="Proteomes" id="UP001551658"/>
    </source>
</evidence>